<dbReference type="Proteomes" id="UP001153148">
    <property type="component" value="Unassembled WGS sequence"/>
</dbReference>
<dbReference type="PANTHER" id="PTHR22792">
    <property type="entry name" value="LUPUS LA PROTEIN-RELATED"/>
    <property type="match status" value="1"/>
</dbReference>
<dbReference type="InterPro" id="IPR012677">
    <property type="entry name" value="Nucleotide-bd_a/b_plait_sf"/>
</dbReference>
<dbReference type="Gene3D" id="3.30.70.330">
    <property type="match status" value="1"/>
</dbReference>
<dbReference type="EMBL" id="CAJPIN010041591">
    <property type="protein sequence ID" value="CAG2065283.1"/>
    <property type="molecule type" value="Genomic_DNA"/>
</dbReference>
<dbReference type="SUPFAM" id="SSF54928">
    <property type="entry name" value="RNA-binding domain, RBD"/>
    <property type="match status" value="1"/>
</dbReference>
<dbReference type="Pfam" id="PF26088">
    <property type="entry name" value="RRM_LARP4"/>
    <property type="match status" value="1"/>
</dbReference>
<dbReference type="InterPro" id="IPR035979">
    <property type="entry name" value="RBD_domain_sf"/>
</dbReference>
<evidence type="ECO:0000259" key="1">
    <source>
        <dbReference type="Pfam" id="PF26088"/>
    </source>
</evidence>
<evidence type="ECO:0000313" key="2">
    <source>
        <dbReference type="EMBL" id="CAG2065283.1"/>
    </source>
</evidence>
<name>A0ABN7PI97_TIMPD</name>
<sequence length="157" mass="17978">ESPNVQVDEEGQKVRPNHKRCIVILREIPDNTPLEEVKGLFSGEGCPRLISCEFAHNNSWYVTFESDEDAQRAYRFLREEVREFQGKPIMARIKAKPMNRLPMPPVPPLSTAMKNGFRTPPAPLYDPNAYQSQQRFIYTNGSSIPPSVNYGNQVHVY</sequence>
<proteinExistence type="predicted"/>
<feature type="domain" description="LARP4/4B RNA recognition motif" evidence="1">
    <location>
        <begin position="19"/>
        <end position="134"/>
    </location>
</feature>
<feature type="non-terminal residue" evidence="2">
    <location>
        <position position="1"/>
    </location>
</feature>
<reference evidence="2" key="1">
    <citation type="submission" date="2021-03" db="EMBL/GenBank/DDBJ databases">
        <authorList>
            <person name="Tran Van P."/>
        </authorList>
    </citation>
    <scope>NUCLEOTIDE SEQUENCE</scope>
</reference>
<evidence type="ECO:0000313" key="3">
    <source>
        <dbReference type="Proteomes" id="UP001153148"/>
    </source>
</evidence>
<gene>
    <name evidence="2" type="ORF">TPAB3V08_LOCUS12227</name>
</gene>
<feature type="non-terminal residue" evidence="2">
    <location>
        <position position="157"/>
    </location>
</feature>
<accession>A0ABN7PI97</accession>
<comment type="caution">
    <text evidence="2">The sequence shown here is derived from an EMBL/GenBank/DDBJ whole genome shotgun (WGS) entry which is preliminary data.</text>
</comment>
<dbReference type="PANTHER" id="PTHR22792:SF131">
    <property type="entry name" value="LA-RELATED PROTEIN LARP4B"/>
    <property type="match status" value="1"/>
</dbReference>
<keyword evidence="3" id="KW-1185">Reference proteome</keyword>
<organism evidence="2 3">
    <name type="scientific">Timema podura</name>
    <name type="common">Walking stick</name>
    <dbReference type="NCBI Taxonomy" id="61482"/>
    <lineage>
        <taxon>Eukaryota</taxon>
        <taxon>Metazoa</taxon>
        <taxon>Ecdysozoa</taxon>
        <taxon>Arthropoda</taxon>
        <taxon>Hexapoda</taxon>
        <taxon>Insecta</taxon>
        <taxon>Pterygota</taxon>
        <taxon>Neoptera</taxon>
        <taxon>Polyneoptera</taxon>
        <taxon>Phasmatodea</taxon>
        <taxon>Timematodea</taxon>
        <taxon>Timematoidea</taxon>
        <taxon>Timematidae</taxon>
        <taxon>Timema</taxon>
    </lineage>
</organism>
<dbReference type="CDD" id="cd12430">
    <property type="entry name" value="RRM_LARP4_5_like"/>
    <property type="match status" value="1"/>
</dbReference>
<protein>
    <recommendedName>
        <fullName evidence="1">LARP4/4B RNA recognition motif domain-containing protein</fullName>
    </recommendedName>
</protein>
<dbReference type="InterPro" id="IPR045180">
    <property type="entry name" value="La_dom_prot"/>
</dbReference>
<dbReference type="InterPro" id="IPR058699">
    <property type="entry name" value="RRM_LARP4/4B"/>
</dbReference>